<dbReference type="InterPro" id="IPR045851">
    <property type="entry name" value="AMP-bd_C_sf"/>
</dbReference>
<dbReference type="InterPro" id="IPR050237">
    <property type="entry name" value="ATP-dep_AMP-bd_enzyme"/>
</dbReference>
<sequence>MTASTSARAASPDGFTAWPGDVAARYRRAGWWNGATFGGMLTECAARHADRIALRDAVSTWTYARLDQQAHRLAAGLHGLGVRRGDRVIVQLPNVGEFAVVCFALFRIGALPVLAQPAHREREIEHICRVSEAAAYIVADRHLGFDYRGLGERILAACPSLRHLIVHGDAGGHVALADLYPDPIPLGDADPGDMALLQLSGGTTSVPKLIPRTHDDYAYSVRASLEVCPMGPGDVYLGVLPVAHNFPLSSPGILGALAAGATVALAPTPDVDEAFALIEKQRVTVAALVPTLAMLWLEEAEYTAYDLSSLRVLQVGGSRFKPSAAARVRPVLGCTLQQVFGMAEGLVNYTRLDDPDDIVTETQGRPMSPGDEVRVVDDEDRPVPDGAPGHLLTRGPYTIRGYYRAPEHNSRSFTADGFYRTGDIVRRLPSGDLIVVDRAKDVVNRAGEKVPTEEVEEHLLLHPAVRDAAVVAAPDDLLGERVCAFIVPESDPPSRTDLRTFLHHRGLAPHKLPDQVEPITTLPLTAVGKVDKKALRTRLTAPPP</sequence>
<dbReference type="Proteomes" id="UP000540412">
    <property type="component" value="Unassembled WGS sequence"/>
</dbReference>
<dbReference type="InterPro" id="IPR020845">
    <property type="entry name" value="AMP-binding_CS"/>
</dbReference>
<dbReference type="EMBL" id="JACHIT010000002">
    <property type="protein sequence ID" value="MBB5917432.1"/>
    <property type="molecule type" value="Genomic_DNA"/>
</dbReference>
<dbReference type="PANTHER" id="PTHR43767">
    <property type="entry name" value="LONG-CHAIN-FATTY-ACID--COA LIGASE"/>
    <property type="match status" value="1"/>
</dbReference>
<evidence type="ECO:0000259" key="3">
    <source>
        <dbReference type="Pfam" id="PF00501"/>
    </source>
</evidence>
<dbReference type="SUPFAM" id="SSF56801">
    <property type="entry name" value="Acetyl-CoA synthetase-like"/>
    <property type="match status" value="1"/>
</dbReference>
<evidence type="ECO:0000313" key="5">
    <source>
        <dbReference type="EMBL" id="MBB5917432.1"/>
    </source>
</evidence>
<dbReference type="PROSITE" id="PS00455">
    <property type="entry name" value="AMP_BINDING"/>
    <property type="match status" value="1"/>
</dbReference>
<keyword evidence="1 5" id="KW-0436">Ligase</keyword>
<dbReference type="RefSeq" id="WP_040749887.1">
    <property type="nucleotide sequence ID" value="NZ_JACHIT010000002.1"/>
</dbReference>
<dbReference type="Gene3D" id="3.30.300.30">
    <property type="match status" value="1"/>
</dbReference>
<evidence type="ECO:0000259" key="4">
    <source>
        <dbReference type="Pfam" id="PF13193"/>
    </source>
</evidence>
<dbReference type="Gene3D" id="2.30.38.10">
    <property type="entry name" value="Luciferase, Domain 3"/>
    <property type="match status" value="1"/>
</dbReference>
<reference evidence="5 6" key="1">
    <citation type="submission" date="2020-08" db="EMBL/GenBank/DDBJ databases">
        <title>Sequencing the genomes of 1000 actinobacteria strains.</title>
        <authorList>
            <person name="Klenk H.-P."/>
        </authorList>
    </citation>
    <scope>NUCLEOTIDE SEQUENCE [LARGE SCALE GENOMIC DNA]</scope>
    <source>
        <strain evidence="5 6">DSM 43582</strain>
    </source>
</reference>
<dbReference type="FunFam" id="2.30.38.10:FF:000003">
    <property type="entry name" value="Vibriobactin-specific 2,3-dihydroxybenzoate-AMP ligase"/>
    <property type="match status" value="1"/>
</dbReference>
<dbReference type="CDD" id="cd05920">
    <property type="entry name" value="23DHB-AMP_lg"/>
    <property type="match status" value="1"/>
</dbReference>
<keyword evidence="6" id="KW-1185">Reference proteome</keyword>
<keyword evidence="5" id="KW-0548">Nucleotidyltransferase</keyword>
<name>A0A7W9ULJ6_9NOCA</name>
<evidence type="ECO:0000256" key="2">
    <source>
        <dbReference type="SAM" id="MobiDB-lite"/>
    </source>
</evidence>
<dbReference type="Pfam" id="PF13193">
    <property type="entry name" value="AMP-binding_C"/>
    <property type="match status" value="1"/>
</dbReference>
<dbReference type="InterPro" id="IPR025110">
    <property type="entry name" value="AMP-bd_C"/>
</dbReference>
<dbReference type="InterPro" id="IPR000873">
    <property type="entry name" value="AMP-dep_synth/lig_dom"/>
</dbReference>
<evidence type="ECO:0000313" key="6">
    <source>
        <dbReference type="Proteomes" id="UP000540412"/>
    </source>
</evidence>
<dbReference type="GO" id="GO:0016878">
    <property type="term" value="F:acid-thiol ligase activity"/>
    <property type="evidence" value="ECO:0007669"/>
    <property type="project" value="UniProtKB-ARBA"/>
</dbReference>
<dbReference type="GO" id="GO:0016779">
    <property type="term" value="F:nucleotidyltransferase activity"/>
    <property type="evidence" value="ECO:0007669"/>
    <property type="project" value="UniProtKB-KW"/>
</dbReference>
<keyword evidence="5" id="KW-0808">Transferase</keyword>
<dbReference type="AlphaFoldDB" id="A0A7W9ULJ6"/>
<feature type="region of interest" description="Disordered" evidence="2">
    <location>
        <begin position="361"/>
        <end position="390"/>
    </location>
</feature>
<dbReference type="EC" id="2.7.7.58" evidence="5"/>
<feature type="domain" description="AMP-dependent synthetase/ligase" evidence="3">
    <location>
        <begin position="42"/>
        <end position="403"/>
    </location>
</feature>
<dbReference type="PANTHER" id="PTHR43767:SF1">
    <property type="entry name" value="NONRIBOSOMAL PEPTIDE SYNTHASE PES1 (EUROFUNG)-RELATED"/>
    <property type="match status" value="1"/>
</dbReference>
<organism evidence="5 6">
    <name type="scientific">Nocardia transvalensis</name>
    <dbReference type="NCBI Taxonomy" id="37333"/>
    <lineage>
        <taxon>Bacteria</taxon>
        <taxon>Bacillati</taxon>
        <taxon>Actinomycetota</taxon>
        <taxon>Actinomycetes</taxon>
        <taxon>Mycobacteriales</taxon>
        <taxon>Nocardiaceae</taxon>
        <taxon>Nocardia</taxon>
    </lineage>
</organism>
<dbReference type="Gene3D" id="3.40.50.980">
    <property type="match status" value="2"/>
</dbReference>
<proteinExistence type="predicted"/>
<gene>
    <name evidence="5" type="ORF">BJY24_006344</name>
</gene>
<dbReference type="Pfam" id="PF00501">
    <property type="entry name" value="AMP-binding"/>
    <property type="match status" value="1"/>
</dbReference>
<protein>
    <submittedName>
        <fullName evidence="5">2,3-dihydroxybenzoate-AMP ligase</fullName>
        <ecNumber evidence="5">2.7.7.58</ecNumber>
    </submittedName>
</protein>
<comment type="caution">
    <text evidence="5">The sequence shown here is derived from an EMBL/GenBank/DDBJ whole genome shotgun (WGS) entry which is preliminary data.</text>
</comment>
<accession>A0A7W9ULJ6</accession>
<evidence type="ECO:0000256" key="1">
    <source>
        <dbReference type="ARBA" id="ARBA00022598"/>
    </source>
</evidence>
<feature type="domain" description="AMP-binding enzyme C-terminal" evidence="4">
    <location>
        <begin position="454"/>
        <end position="529"/>
    </location>
</feature>